<evidence type="ECO:0000313" key="2">
    <source>
        <dbReference type="EMBL" id="GIJ53468.1"/>
    </source>
</evidence>
<evidence type="ECO:0000313" key="3">
    <source>
        <dbReference type="Proteomes" id="UP000612585"/>
    </source>
</evidence>
<name>A0A8J3Z1P1_9ACTN</name>
<gene>
    <name evidence="2" type="ORF">Vau01_009840</name>
</gene>
<accession>A0A8J3Z1P1</accession>
<evidence type="ECO:0000256" key="1">
    <source>
        <dbReference type="SAM" id="MobiDB-lite"/>
    </source>
</evidence>
<dbReference type="EMBL" id="BOPG01000006">
    <property type="protein sequence ID" value="GIJ53468.1"/>
    <property type="molecule type" value="Genomic_DNA"/>
</dbReference>
<sequence length="113" mass="11940">MPGDQRKKYYESVRKGVPPMEKNMTEMSMTTWARALPLSRAQVLELSLAAAGRAHKTVGYGALAFGGASAPLAQLARPQVQVQGTSVPNGKQSVIGTDPVGGVRGIPPRGWPV</sequence>
<comment type="caution">
    <text evidence="2">The sequence shown here is derived from an EMBL/GenBank/DDBJ whole genome shotgun (WGS) entry which is preliminary data.</text>
</comment>
<protein>
    <submittedName>
        <fullName evidence="2">Uncharacterized protein</fullName>
    </submittedName>
</protein>
<proteinExistence type="predicted"/>
<dbReference type="AlphaFoldDB" id="A0A8J3Z1P1"/>
<feature type="region of interest" description="Disordered" evidence="1">
    <location>
        <begin position="83"/>
        <end position="113"/>
    </location>
</feature>
<keyword evidence="3" id="KW-1185">Reference proteome</keyword>
<reference evidence="2" key="1">
    <citation type="submission" date="2021-01" db="EMBL/GenBank/DDBJ databases">
        <title>Whole genome shotgun sequence of Virgisporangium aurantiacum NBRC 16421.</title>
        <authorList>
            <person name="Komaki H."/>
            <person name="Tamura T."/>
        </authorList>
    </citation>
    <scope>NUCLEOTIDE SEQUENCE</scope>
    <source>
        <strain evidence="2">NBRC 16421</strain>
    </source>
</reference>
<organism evidence="2 3">
    <name type="scientific">Virgisporangium aurantiacum</name>
    <dbReference type="NCBI Taxonomy" id="175570"/>
    <lineage>
        <taxon>Bacteria</taxon>
        <taxon>Bacillati</taxon>
        <taxon>Actinomycetota</taxon>
        <taxon>Actinomycetes</taxon>
        <taxon>Micromonosporales</taxon>
        <taxon>Micromonosporaceae</taxon>
        <taxon>Virgisporangium</taxon>
    </lineage>
</organism>
<dbReference type="Proteomes" id="UP000612585">
    <property type="component" value="Unassembled WGS sequence"/>
</dbReference>
<feature type="compositionally biased region" description="Polar residues" evidence="1">
    <location>
        <begin position="83"/>
        <end position="95"/>
    </location>
</feature>